<name>A0A2S1KV76_9LACO</name>
<dbReference type="EMBL" id="CP020930">
    <property type="protein sequence ID" value="AWF96881.1"/>
    <property type="molecule type" value="Genomic_DNA"/>
</dbReference>
<dbReference type="Gene3D" id="2.60.120.200">
    <property type="match status" value="1"/>
</dbReference>
<dbReference type="InterPro" id="IPR013320">
    <property type="entry name" value="ConA-like_dom_sf"/>
</dbReference>
<evidence type="ECO:0000313" key="1">
    <source>
        <dbReference type="EMBL" id="AWF96881.1"/>
    </source>
</evidence>
<evidence type="ECO:0000313" key="2">
    <source>
        <dbReference type="Proteomes" id="UP000244870"/>
    </source>
</evidence>
<dbReference type="AlphaFoldDB" id="A0A2S1KV76"/>
<gene>
    <name evidence="1" type="ORF">B6254_2537</name>
</gene>
<organism evidence="1 2">
    <name type="scientific">Weissella cibaria</name>
    <dbReference type="NCBI Taxonomy" id="137591"/>
    <lineage>
        <taxon>Bacteria</taxon>
        <taxon>Bacillati</taxon>
        <taxon>Bacillota</taxon>
        <taxon>Bacilli</taxon>
        <taxon>Lactobacillales</taxon>
        <taxon>Lactobacillaceae</taxon>
        <taxon>Weissella</taxon>
    </lineage>
</organism>
<geneLocation type="plasmid" evidence="1">
    <name>unnamed2</name>
</geneLocation>
<reference evidence="1 2" key="1">
    <citation type="submission" date="2017-04" db="EMBL/GenBank/DDBJ databases">
        <title>Weissella cibaria strain m2 complete genome.</title>
        <authorList>
            <person name="Pan Q."/>
            <person name="Tan M."/>
            <person name="Yao F."/>
            <person name="Su S."/>
        </authorList>
    </citation>
    <scope>NUCLEOTIDE SEQUENCE [LARGE SCALE GENOMIC DNA]</scope>
    <source>
        <strain evidence="1 2">M2</strain>
        <plasmid evidence="2">Plasmid unnamed2</plasmid>
    </source>
</reference>
<sequence length="187" mass="19827">MKKNIIKSKSVVLFSATTLLMGGIVTTDSINLLNTSKIYAASSRTVSVQPVDFLKYFQRNGSAANFSYNLSNFVQTLTPDQQSQVGNITLINKVDMSQNFVFKGEINLGNKSTNPQGADGIGILFHPGDTNVVGGKGGAAGIGGVPGAFGFKLDTFYNSAGESGLFQPDPNMGGRSVHLLMGLREQL</sequence>
<dbReference type="RefSeq" id="WP_278286283.1">
    <property type="nucleotide sequence ID" value="NZ_CP020930.1"/>
</dbReference>
<proteinExistence type="predicted"/>
<accession>A0A2S1KV76</accession>
<dbReference type="Pfam" id="PF18483">
    <property type="entry name" value="Lectin_L-type_dom"/>
    <property type="match status" value="1"/>
</dbReference>
<keyword evidence="1" id="KW-0614">Plasmid</keyword>
<dbReference type="SUPFAM" id="SSF49899">
    <property type="entry name" value="Concanavalin A-like lectins/glucanases"/>
    <property type="match status" value="1"/>
</dbReference>
<dbReference type="Proteomes" id="UP000244870">
    <property type="component" value="Plasmid unnamed2"/>
</dbReference>
<protein>
    <submittedName>
        <fullName evidence="1">Uncharacterized protein</fullName>
    </submittedName>
</protein>